<evidence type="ECO:0000256" key="1">
    <source>
        <dbReference type="SAM" id="MobiDB-lite"/>
    </source>
</evidence>
<feature type="compositionally biased region" description="Low complexity" evidence="1">
    <location>
        <begin position="125"/>
        <end position="141"/>
    </location>
</feature>
<proteinExistence type="predicted"/>
<dbReference type="EMBL" id="JARJCN010000003">
    <property type="protein sequence ID" value="KAJ7102531.1"/>
    <property type="molecule type" value="Genomic_DNA"/>
</dbReference>
<feature type="compositionally biased region" description="Low complexity" evidence="1">
    <location>
        <begin position="167"/>
        <end position="197"/>
    </location>
</feature>
<feature type="compositionally biased region" description="Basic residues" evidence="1">
    <location>
        <begin position="142"/>
        <end position="161"/>
    </location>
</feature>
<evidence type="ECO:0000313" key="3">
    <source>
        <dbReference type="Proteomes" id="UP001222325"/>
    </source>
</evidence>
<feature type="region of interest" description="Disordered" evidence="1">
    <location>
        <begin position="56"/>
        <end position="85"/>
    </location>
</feature>
<feature type="compositionally biased region" description="Acidic residues" evidence="1">
    <location>
        <begin position="72"/>
        <end position="84"/>
    </location>
</feature>
<feature type="compositionally biased region" description="Low complexity" evidence="1">
    <location>
        <begin position="261"/>
        <end position="271"/>
    </location>
</feature>
<keyword evidence="3" id="KW-1185">Reference proteome</keyword>
<sequence length="352" mass="36889">MNPTMPSPPTAEELLVVHTVELVDENADIRGDSKPLKDAAASAEFIGVGVLVHDKTNGTTAHDPNHKLDPENQNESDIENDSSGDEISIRIEGPSELDELSSSALTGTVVSLDASTTDDPDPDPGLDTTPDPSDPAATPRLSRVRFRSRVRITSGLHHHRAHDPAQRRPSGASLSSASRSSSPSSSISAPLRSPPSADNVSPAWGTLGTRVGLFALSGRQAAALAAQARAAKARARARRRGEDADGDADGDAGPGPGVRPGAGCSERTALLGRGGGAPPGFRDARAVLAGGDPEEEDGYFSSDDERDAEAGLARQIDLVFGPWPARLLNRQWWAWQLQPVFACGCLEAEGED</sequence>
<reference evidence="2" key="1">
    <citation type="submission" date="2023-03" db="EMBL/GenBank/DDBJ databases">
        <title>Massive genome expansion in bonnet fungi (Mycena s.s.) driven by repeated elements and novel gene families across ecological guilds.</title>
        <authorList>
            <consortium name="Lawrence Berkeley National Laboratory"/>
            <person name="Harder C.B."/>
            <person name="Miyauchi S."/>
            <person name="Viragh M."/>
            <person name="Kuo A."/>
            <person name="Thoen E."/>
            <person name="Andreopoulos B."/>
            <person name="Lu D."/>
            <person name="Skrede I."/>
            <person name="Drula E."/>
            <person name="Henrissat B."/>
            <person name="Morin E."/>
            <person name="Kohler A."/>
            <person name="Barry K."/>
            <person name="LaButti K."/>
            <person name="Morin E."/>
            <person name="Salamov A."/>
            <person name="Lipzen A."/>
            <person name="Mereny Z."/>
            <person name="Hegedus B."/>
            <person name="Baldrian P."/>
            <person name="Stursova M."/>
            <person name="Weitz H."/>
            <person name="Taylor A."/>
            <person name="Grigoriev I.V."/>
            <person name="Nagy L.G."/>
            <person name="Martin F."/>
            <person name="Kauserud H."/>
        </authorList>
    </citation>
    <scope>NUCLEOTIDE SEQUENCE</scope>
    <source>
        <strain evidence="2">CBHHK173m</strain>
    </source>
</reference>
<comment type="caution">
    <text evidence="2">The sequence shown here is derived from an EMBL/GenBank/DDBJ whole genome shotgun (WGS) entry which is preliminary data.</text>
</comment>
<evidence type="ECO:0000313" key="2">
    <source>
        <dbReference type="EMBL" id="KAJ7102531.1"/>
    </source>
</evidence>
<dbReference type="AlphaFoldDB" id="A0AAD6Y1A9"/>
<name>A0AAD6Y1A9_9AGAR</name>
<gene>
    <name evidence="2" type="ORF">B0H15DRAFT_336945</name>
</gene>
<feature type="region of interest" description="Disordered" evidence="1">
    <location>
        <begin position="112"/>
        <end position="200"/>
    </location>
</feature>
<accession>A0AAD6Y1A9</accession>
<feature type="region of interest" description="Disordered" evidence="1">
    <location>
        <begin position="235"/>
        <end position="285"/>
    </location>
</feature>
<dbReference type="Proteomes" id="UP001222325">
    <property type="component" value="Unassembled WGS sequence"/>
</dbReference>
<organism evidence="2 3">
    <name type="scientific">Mycena belliarum</name>
    <dbReference type="NCBI Taxonomy" id="1033014"/>
    <lineage>
        <taxon>Eukaryota</taxon>
        <taxon>Fungi</taxon>
        <taxon>Dikarya</taxon>
        <taxon>Basidiomycota</taxon>
        <taxon>Agaricomycotina</taxon>
        <taxon>Agaricomycetes</taxon>
        <taxon>Agaricomycetidae</taxon>
        <taxon>Agaricales</taxon>
        <taxon>Marasmiineae</taxon>
        <taxon>Mycenaceae</taxon>
        <taxon>Mycena</taxon>
    </lineage>
</organism>
<protein>
    <submittedName>
        <fullName evidence="2">Uncharacterized protein</fullName>
    </submittedName>
</protein>